<feature type="domain" description="Fungal lipase-type" evidence="17">
    <location>
        <begin position="1084"/>
        <end position="1155"/>
    </location>
</feature>
<evidence type="ECO:0000313" key="18">
    <source>
        <dbReference type="EMBL" id="KAI3429289.1"/>
    </source>
</evidence>
<evidence type="ECO:0000256" key="9">
    <source>
        <dbReference type="ARBA" id="ARBA00022963"/>
    </source>
</evidence>
<evidence type="ECO:0000256" key="3">
    <source>
        <dbReference type="ARBA" id="ARBA00022475"/>
    </source>
</evidence>
<dbReference type="EMBL" id="SIDB01000008">
    <property type="protein sequence ID" value="KAI3429289.1"/>
    <property type="molecule type" value="Genomic_DNA"/>
</dbReference>
<dbReference type="InterPro" id="IPR002921">
    <property type="entry name" value="Fungal_lipase-type"/>
</dbReference>
<reference evidence="18" key="2">
    <citation type="submission" date="2020-11" db="EMBL/GenBank/DDBJ databases">
        <authorList>
            <person name="Cecchin M."/>
            <person name="Marcolungo L."/>
            <person name="Rossato M."/>
            <person name="Girolomoni L."/>
            <person name="Cosentino E."/>
            <person name="Cuine S."/>
            <person name="Li-Beisson Y."/>
            <person name="Delledonne M."/>
            <person name="Ballottari M."/>
        </authorList>
    </citation>
    <scope>NUCLEOTIDE SEQUENCE</scope>
    <source>
        <strain evidence="18">211/11P</strain>
        <tissue evidence="18">Whole cell</tissue>
    </source>
</reference>
<name>A0A9D4TLQ1_CHLVU</name>
<proteinExistence type="predicted"/>
<evidence type="ECO:0000256" key="10">
    <source>
        <dbReference type="ARBA" id="ARBA00022989"/>
    </source>
</evidence>
<keyword evidence="3" id="KW-1003">Cell membrane</keyword>
<keyword evidence="19" id="KW-1185">Reference proteome</keyword>
<keyword evidence="12 16" id="KW-0472">Membrane</keyword>
<reference evidence="18" key="1">
    <citation type="journal article" date="2019" name="Plant J.">
        <title>Chlorella vulgaris genome assembly and annotation reveals the molecular basis for metabolic acclimation to high light conditions.</title>
        <authorList>
            <person name="Cecchin M."/>
            <person name="Marcolungo L."/>
            <person name="Rossato M."/>
            <person name="Girolomoni L."/>
            <person name="Cosentino E."/>
            <person name="Cuine S."/>
            <person name="Li-Beisson Y."/>
            <person name="Delledonne M."/>
            <person name="Ballottari M."/>
        </authorList>
    </citation>
    <scope>NUCLEOTIDE SEQUENCE</scope>
    <source>
        <strain evidence="18">211/11P</strain>
    </source>
</reference>
<evidence type="ECO:0000259" key="17">
    <source>
        <dbReference type="Pfam" id="PF01764"/>
    </source>
</evidence>
<evidence type="ECO:0000256" key="4">
    <source>
        <dbReference type="ARBA" id="ARBA00022553"/>
    </source>
</evidence>
<evidence type="ECO:0000256" key="7">
    <source>
        <dbReference type="ARBA" id="ARBA00022801"/>
    </source>
</evidence>
<keyword evidence="10 16" id="KW-1133">Transmembrane helix</keyword>
<evidence type="ECO:0000256" key="16">
    <source>
        <dbReference type="SAM" id="Phobius"/>
    </source>
</evidence>
<evidence type="ECO:0000256" key="6">
    <source>
        <dbReference type="ARBA" id="ARBA00022723"/>
    </source>
</evidence>
<organism evidence="18 19">
    <name type="scientific">Chlorella vulgaris</name>
    <name type="common">Green alga</name>
    <dbReference type="NCBI Taxonomy" id="3077"/>
    <lineage>
        <taxon>Eukaryota</taxon>
        <taxon>Viridiplantae</taxon>
        <taxon>Chlorophyta</taxon>
        <taxon>core chlorophytes</taxon>
        <taxon>Trebouxiophyceae</taxon>
        <taxon>Chlorellales</taxon>
        <taxon>Chlorellaceae</taxon>
        <taxon>Chlorella clade</taxon>
        <taxon>Chlorella</taxon>
    </lineage>
</organism>
<keyword evidence="7" id="KW-0378">Hydrolase</keyword>
<evidence type="ECO:0000256" key="12">
    <source>
        <dbReference type="ARBA" id="ARBA00023136"/>
    </source>
</evidence>
<dbReference type="Proteomes" id="UP001055712">
    <property type="component" value="Unassembled WGS sequence"/>
</dbReference>
<dbReference type="EC" id="3.1.1.116" evidence="14"/>
<protein>
    <recommendedName>
        <fullName evidence="14">sn-1-specific diacylglycerol lipase</fullName>
        <ecNumber evidence="14">3.1.1.116</ecNumber>
    </recommendedName>
</protein>
<dbReference type="PANTHER" id="PTHR45792:SF8">
    <property type="entry name" value="DIACYLGLYCEROL LIPASE-ALPHA"/>
    <property type="match status" value="1"/>
</dbReference>
<evidence type="ECO:0000256" key="14">
    <source>
        <dbReference type="ARBA" id="ARBA00026104"/>
    </source>
</evidence>
<evidence type="ECO:0000256" key="2">
    <source>
        <dbReference type="ARBA" id="ARBA00004651"/>
    </source>
</evidence>
<sequence>MPQLKLFNRRWHAATDALPALMAVLCLFHALWFVPYATGAWSIEGTGLEFQCAQATMLRVANYSLFALFGLAAVNECVLFIIGLRGGPFETEKRRLMTPLLYLEVTLWTLLLCFTIYATVVTYSGAVEATCWVNNPCQFNANLLPLACRDQSGAGVQELSDSCKSLVATGPAFFECWTDWMKYGLNWVAQTVHMVTEGWGYEVYVNALQDAAARLEPNYTRLADPSPGDIQSLASRFNSEAKPVADCALFFFLSCYFVRIDRWELIEALKKQSLNMPQPCTFFDPLYSAKSCQSLNVTWKPELLDEFGQCNKTVDVDYWQREINISVAIDYDTDTSRGNILVGTSSDVLEYNSYLKAHPDLFKYTNFELLKAINASTHINLITGVSNNDFKSSHAGDMPWFSCLDRTCQANTHLADDCTDWAQILALPTPNSRKGFFQTLVVTSWTVLGITALVLFVCFNAFPDYNDVDSWEGTVRKINRLCLCGGGLVGKASVSGSDMSVSHEIAKSLNLLFGGVDMDATDRLMGIYLVSERQHQRRQQDVLAALQLAGYAAPKRQPNRLVRAITRLTAKRTRRGQAALGGASMDDLSAGSSSAAKATAAPACSQPDKDDSADSLASPSAVPLTLGPGRPTANRQAGSPVPPDKRLQLYQHSMLRLRVNDANAGPSDSPDSTAAKLAALEEGASLSGHPAALRLLADQAGQGSVEPEQVLETPQQDAGGRVPEGIVQAASEPGGTSWQNSAIRVSARYCPLLTPSGCANGLKPLDPPITPQQAAEIYAGHLDAVDQATLKEAQRISRFAVASYGLQSVIWAQGKRPNMCLANANRLVKCFKRPFGLEDKFRKRNFDAIIEMTGVQPADLLYVSYTNVAGGVLPYLLMLHRPSKSVVVSVRGTVSMEDMVTDLLSNPVDVENWVPDWVDEEARRRKAAGIAGDQTGDSLKAHIGIVSSASAILKDMEDRGLLREMLLSKLMRTATRLGRDARDVVQEFLESEEDSAAQPVSAPASKGMKRFASLADNPLASSFKGAGFRDFASQSLGRHDARDAAKLRRAEQQHLSHILSMDAEREVQLPLQRAQTILREKLQLDGWKMVVTGHSLGAAVATLLGMQLRERFTDLQCWAFNPPGGLLSWELAQIAERYCTSVVVGKDVISRLSFNTSKRVVDEMVVSLARCKRPKLKVLFDVILGRRKQPASTPPTFCGFDEIAPEALQLVEQYYRASQLHLRGADTTEMYPPGRLVFLRPFKGKRKQQTVWDAVWIDAATLISEGILVTPTMMAHHRLYMLDEAFQSIFSGEAATEAAAQCEQGDEDVLHPL</sequence>
<dbReference type="GO" id="GO:0016298">
    <property type="term" value="F:lipase activity"/>
    <property type="evidence" value="ECO:0007669"/>
    <property type="project" value="TreeGrafter"/>
</dbReference>
<comment type="subcellular location">
    <subcellularLocation>
        <location evidence="2">Cell membrane</location>
        <topology evidence="2">Multi-pass membrane protein</topology>
    </subcellularLocation>
</comment>
<dbReference type="GO" id="GO:0046872">
    <property type="term" value="F:metal ion binding"/>
    <property type="evidence" value="ECO:0007669"/>
    <property type="project" value="UniProtKB-KW"/>
</dbReference>
<evidence type="ECO:0000256" key="11">
    <source>
        <dbReference type="ARBA" id="ARBA00023098"/>
    </source>
</evidence>
<dbReference type="GO" id="GO:0005886">
    <property type="term" value="C:plasma membrane"/>
    <property type="evidence" value="ECO:0007669"/>
    <property type="project" value="UniProtKB-SubCell"/>
</dbReference>
<dbReference type="SUPFAM" id="SSF53474">
    <property type="entry name" value="alpha/beta-Hydrolases"/>
    <property type="match status" value="1"/>
</dbReference>
<dbReference type="PANTHER" id="PTHR45792">
    <property type="entry name" value="DIACYLGLYCEROL LIPASE HOMOLOG-RELATED"/>
    <property type="match status" value="1"/>
</dbReference>
<evidence type="ECO:0000256" key="1">
    <source>
        <dbReference type="ARBA" id="ARBA00001913"/>
    </source>
</evidence>
<dbReference type="Pfam" id="PF01764">
    <property type="entry name" value="Lipase_3"/>
    <property type="match status" value="1"/>
</dbReference>
<evidence type="ECO:0000256" key="8">
    <source>
        <dbReference type="ARBA" id="ARBA00022837"/>
    </source>
</evidence>
<feature type="transmembrane region" description="Helical" evidence="16">
    <location>
        <begin position="20"/>
        <end position="43"/>
    </location>
</feature>
<keyword evidence="5 16" id="KW-0812">Transmembrane</keyword>
<comment type="catalytic activity">
    <reaction evidence="13">
        <text>a 1,2-diacyl-sn-glycerol + H2O = a 2-acylglycerol + a fatty acid + H(+)</text>
        <dbReference type="Rhea" id="RHEA:33275"/>
        <dbReference type="ChEBI" id="CHEBI:15377"/>
        <dbReference type="ChEBI" id="CHEBI:15378"/>
        <dbReference type="ChEBI" id="CHEBI:17389"/>
        <dbReference type="ChEBI" id="CHEBI:17815"/>
        <dbReference type="ChEBI" id="CHEBI:28868"/>
        <dbReference type="EC" id="3.1.1.116"/>
    </reaction>
    <physiologicalReaction direction="left-to-right" evidence="13">
        <dbReference type="Rhea" id="RHEA:33276"/>
    </physiologicalReaction>
</comment>
<keyword evidence="8" id="KW-0106">Calcium</keyword>
<comment type="cofactor">
    <cofactor evidence="1">
        <name>Ca(2+)</name>
        <dbReference type="ChEBI" id="CHEBI:29108"/>
    </cofactor>
</comment>
<feature type="transmembrane region" description="Helical" evidence="16">
    <location>
        <begin position="63"/>
        <end position="84"/>
    </location>
</feature>
<evidence type="ECO:0000256" key="15">
    <source>
        <dbReference type="SAM" id="MobiDB-lite"/>
    </source>
</evidence>
<gene>
    <name evidence="18" type="ORF">D9Q98_005385</name>
</gene>
<evidence type="ECO:0000256" key="13">
    <source>
        <dbReference type="ARBA" id="ARBA00024531"/>
    </source>
</evidence>
<dbReference type="InterPro" id="IPR052214">
    <property type="entry name" value="DAG_Lipase-Related"/>
</dbReference>
<feature type="transmembrane region" description="Helical" evidence="16">
    <location>
        <begin position="105"/>
        <end position="126"/>
    </location>
</feature>
<keyword evidence="4" id="KW-0597">Phosphoprotein</keyword>
<dbReference type="InterPro" id="IPR029058">
    <property type="entry name" value="AB_hydrolase_fold"/>
</dbReference>
<dbReference type="OrthoDB" id="512192at2759"/>
<keyword evidence="6" id="KW-0479">Metal-binding</keyword>
<accession>A0A9D4TLQ1</accession>
<feature type="compositionally biased region" description="Low complexity" evidence="15">
    <location>
        <begin position="614"/>
        <end position="623"/>
    </location>
</feature>
<keyword evidence="9" id="KW-0442">Lipid degradation</keyword>
<dbReference type="GO" id="GO:0016042">
    <property type="term" value="P:lipid catabolic process"/>
    <property type="evidence" value="ECO:0007669"/>
    <property type="project" value="UniProtKB-KW"/>
</dbReference>
<feature type="region of interest" description="Disordered" evidence="15">
    <location>
        <begin position="599"/>
        <end position="645"/>
    </location>
</feature>
<comment type="caution">
    <text evidence="18">The sequence shown here is derived from an EMBL/GenBank/DDBJ whole genome shotgun (WGS) entry which is preliminary data.</text>
</comment>
<evidence type="ECO:0000313" key="19">
    <source>
        <dbReference type="Proteomes" id="UP001055712"/>
    </source>
</evidence>
<keyword evidence="11" id="KW-0443">Lipid metabolism</keyword>
<evidence type="ECO:0000256" key="5">
    <source>
        <dbReference type="ARBA" id="ARBA00022692"/>
    </source>
</evidence>
<dbReference type="Gene3D" id="3.40.50.1820">
    <property type="entry name" value="alpha/beta hydrolase"/>
    <property type="match status" value="2"/>
</dbReference>